<dbReference type="Proteomes" id="UP000178776">
    <property type="component" value="Chromosome"/>
</dbReference>
<dbReference type="GeneID" id="68843069"/>
<dbReference type="CDD" id="cd07984">
    <property type="entry name" value="LPLAT_LABLAT-like"/>
    <property type="match status" value="1"/>
</dbReference>
<evidence type="ECO:0000313" key="8">
    <source>
        <dbReference type="Proteomes" id="UP000178776"/>
    </source>
</evidence>
<dbReference type="Pfam" id="PF03279">
    <property type="entry name" value="Lip_A_acyltrans"/>
    <property type="match status" value="1"/>
</dbReference>
<dbReference type="PANTHER" id="PTHR30606:SF9">
    <property type="entry name" value="LIPID A BIOSYNTHESIS LAUROYLTRANSFERASE"/>
    <property type="match status" value="1"/>
</dbReference>
<dbReference type="GO" id="GO:0016746">
    <property type="term" value="F:acyltransferase activity"/>
    <property type="evidence" value="ECO:0007669"/>
    <property type="project" value="UniProtKB-KW"/>
</dbReference>
<dbReference type="KEGG" id="cvc:BKX93_17850"/>
<gene>
    <name evidence="7" type="ORF">BKX93_17850</name>
</gene>
<keyword evidence="6 7" id="KW-0012">Acyltransferase</keyword>
<keyword evidence="5" id="KW-0472">Membrane</keyword>
<keyword evidence="4 7" id="KW-0808">Transferase</keyword>
<evidence type="ECO:0000256" key="2">
    <source>
        <dbReference type="ARBA" id="ARBA00022475"/>
    </source>
</evidence>
<evidence type="ECO:0000256" key="1">
    <source>
        <dbReference type="ARBA" id="ARBA00004533"/>
    </source>
</evidence>
<dbReference type="InterPro" id="IPR004960">
    <property type="entry name" value="LipA_acyltrans"/>
</dbReference>
<dbReference type="EMBL" id="CP017707">
    <property type="protein sequence ID" value="AOZ51676.1"/>
    <property type="molecule type" value="Genomic_DNA"/>
</dbReference>
<dbReference type="GO" id="GO:0005886">
    <property type="term" value="C:plasma membrane"/>
    <property type="evidence" value="ECO:0007669"/>
    <property type="project" value="UniProtKB-SubCell"/>
</dbReference>
<accession>A0A1D9LK91</accession>
<evidence type="ECO:0000256" key="6">
    <source>
        <dbReference type="ARBA" id="ARBA00023315"/>
    </source>
</evidence>
<organism evidence="7 8">
    <name type="scientific">Chromobacterium vaccinii</name>
    <dbReference type="NCBI Taxonomy" id="1108595"/>
    <lineage>
        <taxon>Bacteria</taxon>
        <taxon>Pseudomonadati</taxon>
        <taxon>Pseudomonadota</taxon>
        <taxon>Betaproteobacteria</taxon>
        <taxon>Neisseriales</taxon>
        <taxon>Chromobacteriaceae</taxon>
        <taxon>Chromobacterium</taxon>
    </lineage>
</organism>
<keyword evidence="2" id="KW-1003">Cell membrane</keyword>
<keyword evidence="3" id="KW-0997">Cell inner membrane</keyword>
<evidence type="ECO:0000256" key="5">
    <source>
        <dbReference type="ARBA" id="ARBA00023136"/>
    </source>
</evidence>
<dbReference type="PIRSF" id="PIRSF026649">
    <property type="entry name" value="MsbB"/>
    <property type="match status" value="1"/>
</dbReference>
<dbReference type="PANTHER" id="PTHR30606">
    <property type="entry name" value="LIPID A BIOSYNTHESIS LAUROYL ACYLTRANSFERASE"/>
    <property type="match status" value="1"/>
</dbReference>
<sequence length="288" mass="33806">MKIAFALLWLIRLLPMRAIGLIAAGLGNLAYLLARGRRRVGLINLRLCFPDMPLAERKRLIRKNCQHMIRMVLEYGVCWWSSAKRIDNLVDIKNLHYVTDLRDKGEDVILFYPHFVGFEMCVYALNQYIPLVSVYSHQKNEALDKQIYAGRQRYDNAYIVSRQEGLRPIIKAMRKDHAPFLYLPDQDFGVRDSLFVDFFGVKAATITGMSRIAKLARAKVVPAIPRRVGDRFELEFYPPWDGYPSEDIEADTRRMNAFLEDRVREIPDQYFWLHKRFKNRPQGETRVY</sequence>
<dbReference type="NCBIfam" id="NF006432">
    <property type="entry name" value="PRK08706.1"/>
    <property type="match status" value="1"/>
</dbReference>
<comment type="subcellular location">
    <subcellularLocation>
        <location evidence="1">Cell inner membrane</location>
    </subcellularLocation>
</comment>
<evidence type="ECO:0000256" key="4">
    <source>
        <dbReference type="ARBA" id="ARBA00022679"/>
    </source>
</evidence>
<proteinExistence type="predicted"/>
<dbReference type="GO" id="GO:0009247">
    <property type="term" value="P:glycolipid biosynthetic process"/>
    <property type="evidence" value="ECO:0007669"/>
    <property type="project" value="UniProtKB-ARBA"/>
</dbReference>
<evidence type="ECO:0000256" key="3">
    <source>
        <dbReference type="ARBA" id="ARBA00022519"/>
    </source>
</evidence>
<dbReference type="AlphaFoldDB" id="A0A1D9LK91"/>
<dbReference type="STRING" id="1108595.BKX93_17850"/>
<protein>
    <submittedName>
        <fullName evidence="7">Lipid A biosynthesis lauroyl acyltransferase</fullName>
    </submittedName>
</protein>
<reference evidence="7 8" key="1">
    <citation type="submission" date="2016-10" db="EMBL/GenBank/DDBJ databases">
        <title>Chromobacterium muskegensis sp. nov., an insecticidal bacterium isolated from Sphagnum bogs.</title>
        <authorList>
            <person name="Sparks M.E."/>
            <person name="Blackburn M.B."/>
            <person name="Gundersen-Rindal D.E."/>
            <person name="Mitchell A."/>
            <person name="Farrar R."/>
            <person name="Kuhar D."/>
        </authorList>
    </citation>
    <scope>NUCLEOTIDE SEQUENCE [LARGE SCALE GENOMIC DNA]</scope>
    <source>
        <strain evidence="7 8">21-1</strain>
    </source>
</reference>
<evidence type="ECO:0000313" key="7">
    <source>
        <dbReference type="EMBL" id="AOZ51676.1"/>
    </source>
</evidence>
<dbReference type="RefSeq" id="WP_046155435.1">
    <property type="nucleotide sequence ID" value="NZ_CP017707.1"/>
</dbReference>
<name>A0A1D9LK91_9NEIS</name>